<feature type="transmembrane region" description="Helical" evidence="7">
    <location>
        <begin position="6"/>
        <end position="26"/>
    </location>
</feature>
<comment type="subcellular location">
    <subcellularLocation>
        <location evidence="7">Cell membrane</location>
        <topology evidence="7">Single-pass membrane protein</topology>
    </subcellularLocation>
</comment>
<organism evidence="8 9">
    <name type="scientific">Endomicrobium trichonymphae</name>
    <dbReference type="NCBI Taxonomy" id="1408204"/>
    <lineage>
        <taxon>Bacteria</taxon>
        <taxon>Pseudomonadati</taxon>
        <taxon>Elusimicrobiota</taxon>
        <taxon>Endomicrobiia</taxon>
        <taxon>Endomicrobiales</taxon>
        <taxon>Endomicrobiaceae</taxon>
        <taxon>Candidatus Endomicrobiellum</taxon>
    </lineage>
</organism>
<dbReference type="GO" id="GO:0005886">
    <property type="term" value="C:plasma membrane"/>
    <property type="evidence" value="ECO:0007669"/>
    <property type="project" value="UniProtKB-SubCell"/>
</dbReference>
<evidence type="ECO:0000313" key="8">
    <source>
        <dbReference type="EMBL" id="OEG70342.1"/>
    </source>
</evidence>
<keyword evidence="3 7" id="KW-1133">Transmembrane helix</keyword>
<evidence type="ECO:0000256" key="1">
    <source>
        <dbReference type="ARBA" id="ARBA00022475"/>
    </source>
</evidence>
<keyword evidence="9" id="KW-1185">Reference proteome</keyword>
<evidence type="ECO:0000256" key="6">
    <source>
        <dbReference type="ARBA" id="ARBA00023316"/>
    </source>
</evidence>
<dbReference type="InterPro" id="IPR003770">
    <property type="entry name" value="MLTG-like"/>
</dbReference>
<evidence type="ECO:0000256" key="2">
    <source>
        <dbReference type="ARBA" id="ARBA00022692"/>
    </source>
</evidence>
<dbReference type="HAMAP" id="MF_02065">
    <property type="entry name" value="MltG"/>
    <property type="match status" value="1"/>
</dbReference>
<dbReference type="NCBIfam" id="TIGR00247">
    <property type="entry name" value="endolytic transglycosylase MltG"/>
    <property type="match status" value="1"/>
</dbReference>
<protein>
    <recommendedName>
        <fullName evidence="7">Endolytic murein transglycosylase</fullName>
        <ecNumber evidence="7">4.2.2.29</ecNumber>
    </recommendedName>
    <alternativeName>
        <fullName evidence="7">Peptidoglycan lytic transglycosylase</fullName>
    </alternativeName>
    <alternativeName>
        <fullName evidence="7">Peptidoglycan polymerization terminase</fullName>
    </alternativeName>
</protein>
<evidence type="ECO:0000256" key="5">
    <source>
        <dbReference type="ARBA" id="ARBA00023239"/>
    </source>
</evidence>
<dbReference type="PANTHER" id="PTHR30518">
    <property type="entry name" value="ENDOLYTIC MUREIN TRANSGLYCOSYLASE"/>
    <property type="match status" value="1"/>
</dbReference>
<evidence type="ECO:0000256" key="7">
    <source>
        <dbReference type="HAMAP-Rule" id="MF_02065"/>
    </source>
</evidence>
<dbReference type="EMBL" id="LNVX01000364">
    <property type="protein sequence ID" value="OEG70342.1"/>
    <property type="molecule type" value="Genomic_DNA"/>
</dbReference>
<keyword evidence="6 7" id="KW-0961">Cell wall biogenesis/degradation</keyword>
<dbReference type="CDD" id="cd08010">
    <property type="entry name" value="MltG_like"/>
    <property type="match status" value="1"/>
</dbReference>
<keyword evidence="1 7" id="KW-1003">Cell membrane</keyword>
<name>A0A1E5IIL5_ENDTX</name>
<feature type="site" description="Important for catalytic activity" evidence="7">
    <location>
        <position position="198"/>
    </location>
</feature>
<evidence type="ECO:0000313" key="9">
    <source>
        <dbReference type="Proteomes" id="UP000095237"/>
    </source>
</evidence>
<evidence type="ECO:0000256" key="3">
    <source>
        <dbReference type="ARBA" id="ARBA00022989"/>
    </source>
</evidence>
<keyword evidence="4 7" id="KW-0472">Membrane</keyword>
<dbReference type="Pfam" id="PF02618">
    <property type="entry name" value="YceG"/>
    <property type="match status" value="1"/>
</dbReference>
<sequence>MSEKAMIALLRVIICFLTPICMYFFSSSDKVLINIRSGDSTSAVAVHLKKNKLIYSKKLFLCLIKLTKSQNKLKAGVYSFSEKDGMFKILRNLKSGSENFLRFTVPEGSNIKQTAEIISRTLKIDKKKFVEIAAGRNLEGYLMPETYFVNPGMNEKQLIEMMYGEFNKKVTTDMHRRAEKINIPFKDIVIMASIIEREAVKPEEKPVIAAVFYNRFRKKMKLQSCATVLYAMGTNKARLTLEDIKFDSPYNTYKHSGLPPCPICSPGIESIKAALYPADTKSLFFVSDGTGRHLFAENFTGHKKNKQTVEKNQRKI</sequence>
<dbReference type="Gene3D" id="3.30.160.60">
    <property type="entry name" value="Classic Zinc Finger"/>
    <property type="match status" value="1"/>
</dbReference>
<dbReference type="Gene3D" id="3.30.1490.480">
    <property type="entry name" value="Endolytic murein transglycosylase"/>
    <property type="match status" value="1"/>
</dbReference>
<dbReference type="PANTHER" id="PTHR30518:SF2">
    <property type="entry name" value="ENDOLYTIC MUREIN TRANSGLYCOSYLASE"/>
    <property type="match status" value="1"/>
</dbReference>
<comment type="catalytic activity">
    <reaction evidence="7">
        <text>a peptidoglycan chain = a peptidoglycan chain with N-acetyl-1,6-anhydromuramyl-[peptide] at the reducing end + a peptidoglycan chain with N-acetylglucosamine at the non-reducing end.</text>
        <dbReference type="EC" id="4.2.2.29"/>
    </reaction>
</comment>
<keyword evidence="2 7" id="KW-0812">Transmembrane</keyword>
<dbReference type="GO" id="GO:0071555">
    <property type="term" value="P:cell wall organization"/>
    <property type="evidence" value="ECO:0007669"/>
    <property type="project" value="UniProtKB-KW"/>
</dbReference>
<comment type="function">
    <text evidence="7">Functions as a peptidoglycan terminase that cleaves nascent peptidoglycan strands endolytically to terminate their elongation.</text>
</comment>
<reference evidence="8 9" key="1">
    <citation type="submission" date="2015-11" db="EMBL/GenBank/DDBJ databases">
        <title>Evidence for parallel genomic evolution in an endosymbiosis of termite gut flagellates.</title>
        <authorList>
            <person name="Zheng H."/>
        </authorList>
    </citation>
    <scope>NUCLEOTIDE SEQUENCE [LARGE SCALE GENOMIC DNA]</scope>
    <source>
        <strain evidence="8 9">CET450</strain>
    </source>
</reference>
<evidence type="ECO:0000256" key="4">
    <source>
        <dbReference type="ARBA" id="ARBA00023136"/>
    </source>
</evidence>
<dbReference type="GO" id="GO:0009252">
    <property type="term" value="P:peptidoglycan biosynthetic process"/>
    <property type="evidence" value="ECO:0007669"/>
    <property type="project" value="UniProtKB-UniRule"/>
</dbReference>
<dbReference type="AlphaFoldDB" id="A0A1E5IIL5"/>
<gene>
    <name evidence="7" type="primary">mltG</name>
    <name evidence="8" type="ORF">ATZ36_01170</name>
</gene>
<comment type="similarity">
    <text evidence="7">Belongs to the transglycosylase MltG family.</text>
</comment>
<dbReference type="Proteomes" id="UP000095237">
    <property type="component" value="Unassembled WGS sequence"/>
</dbReference>
<accession>A0A1E5IIL5</accession>
<proteinExistence type="inferred from homology"/>
<comment type="caution">
    <text evidence="8">The sequence shown here is derived from an EMBL/GenBank/DDBJ whole genome shotgun (WGS) entry which is preliminary data.</text>
</comment>
<dbReference type="EC" id="4.2.2.29" evidence="7"/>
<keyword evidence="5 7" id="KW-0456">Lyase</keyword>
<dbReference type="GO" id="GO:0008932">
    <property type="term" value="F:lytic endotransglycosylase activity"/>
    <property type="evidence" value="ECO:0007669"/>
    <property type="project" value="UniProtKB-UniRule"/>
</dbReference>